<evidence type="ECO:0000313" key="2">
    <source>
        <dbReference type="EMBL" id="SPJ31679.1"/>
    </source>
</evidence>
<name>A0A2P9H9J4_PARUW</name>
<dbReference type="Proteomes" id="UP000000529">
    <property type="component" value="Chromosome"/>
</dbReference>
<dbReference type="KEGG" id="pcu:PC_RS03135"/>
<proteinExistence type="predicted"/>
<sequence length="73" mass="8353">MKSSMQLLSTLNKTLKNQNKNLLKQHFLLNEQLLKVKTVLCKPSTPFKTYSHTNLKQKILINSVATLGLNSQR</sequence>
<keyword evidence="1" id="KW-0175">Coiled coil</keyword>
<keyword evidence="3" id="KW-1185">Reference proteome</keyword>
<organism evidence="2 3">
    <name type="scientific">Protochlamydia amoebophila (strain UWE25)</name>
    <dbReference type="NCBI Taxonomy" id="264201"/>
    <lineage>
        <taxon>Bacteria</taxon>
        <taxon>Pseudomonadati</taxon>
        <taxon>Chlamydiota</taxon>
        <taxon>Chlamydiia</taxon>
        <taxon>Parachlamydiales</taxon>
        <taxon>Parachlamydiaceae</taxon>
        <taxon>Candidatus Protochlamydia</taxon>
    </lineage>
</organism>
<protein>
    <submittedName>
        <fullName evidence="2">Uncharacterized protein</fullName>
    </submittedName>
</protein>
<accession>A0A2P9H9J4</accession>
<reference evidence="2 3" key="1">
    <citation type="journal article" date="2004" name="Science">
        <title>Illuminating the evolutionary history of chlamydiae.</title>
        <authorList>
            <person name="Horn M."/>
            <person name="Collingro A."/>
            <person name="Schmitz-Esser S."/>
            <person name="Beier C.L."/>
            <person name="Purkhold U."/>
            <person name="Fartmann B."/>
            <person name="Brandt P."/>
            <person name="Nyakatura G.J."/>
            <person name="Droege M."/>
            <person name="Frishman D."/>
            <person name="Rattei T."/>
            <person name="Mewes H."/>
            <person name="Wagner M."/>
        </authorList>
    </citation>
    <scope>NUCLEOTIDE SEQUENCE [LARGE SCALE GENOMIC DNA]</scope>
    <source>
        <strain evidence="2 3">UWE25</strain>
    </source>
</reference>
<feature type="coiled-coil region" evidence="1">
    <location>
        <begin position="5"/>
        <end position="32"/>
    </location>
</feature>
<dbReference type="EMBL" id="BX908798">
    <property type="protein sequence ID" value="SPJ31679.1"/>
    <property type="molecule type" value="Genomic_DNA"/>
</dbReference>
<evidence type="ECO:0000256" key="1">
    <source>
        <dbReference type="SAM" id="Coils"/>
    </source>
</evidence>
<evidence type="ECO:0000313" key="3">
    <source>
        <dbReference type="Proteomes" id="UP000000529"/>
    </source>
</evidence>
<gene>
    <name evidence="2" type="ORF">PC_RS03135</name>
</gene>
<dbReference type="AlphaFoldDB" id="A0A2P9H9J4"/>